<feature type="transmembrane region" description="Helical" evidence="1">
    <location>
        <begin position="6"/>
        <end position="26"/>
    </location>
</feature>
<proteinExistence type="predicted"/>
<dbReference type="AlphaFoldDB" id="A0A5P2FZ63"/>
<keyword evidence="1" id="KW-1133">Transmembrane helix</keyword>
<keyword evidence="3" id="KW-1185">Reference proteome</keyword>
<keyword evidence="1" id="KW-0472">Membrane</keyword>
<name>A0A5P2FZ63_9BACT</name>
<evidence type="ECO:0000256" key="1">
    <source>
        <dbReference type="SAM" id="Phobius"/>
    </source>
</evidence>
<sequence>MYISITTIVLIAIILILIGVVAVLLLKPKKTQIIEKETKVIVEPTDIHIVDNPKPLNVISNTITTKKIIAKSSSKPISNISFNQKRLGND</sequence>
<protein>
    <submittedName>
        <fullName evidence="2">Uncharacterized protein</fullName>
    </submittedName>
</protein>
<evidence type="ECO:0000313" key="3">
    <source>
        <dbReference type="Proteomes" id="UP000292424"/>
    </source>
</evidence>
<dbReference type="Proteomes" id="UP000292424">
    <property type="component" value="Chromosome"/>
</dbReference>
<evidence type="ECO:0000313" key="2">
    <source>
        <dbReference type="EMBL" id="QES88816.1"/>
    </source>
</evidence>
<dbReference type="RefSeq" id="WP_131329764.1">
    <property type="nucleotide sequence ID" value="NZ_CP044016.1"/>
</dbReference>
<dbReference type="EMBL" id="CP044016">
    <property type="protein sequence ID" value="QES88816.1"/>
    <property type="molecule type" value="Genomic_DNA"/>
</dbReference>
<keyword evidence="1" id="KW-0812">Transmembrane</keyword>
<organism evidence="2 3">
    <name type="scientific">Rhizosphaericola mali</name>
    <dbReference type="NCBI Taxonomy" id="2545455"/>
    <lineage>
        <taxon>Bacteria</taxon>
        <taxon>Pseudomonadati</taxon>
        <taxon>Bacteroidota</taxon>
        <taxon>Chitinophagia</taxon>
        <taxon>Chitinophagales</taxon>
        <taxon>Chitinophagaceae</taxon>
        <taxon>Rhizosphaericola</taxon>
    </lineage>
</organism>
<gene>
    <name evidence="2" type="ORF">E0W69_009175</name>
</gene>
<reference evidence="2 3" key="1">
    <citation type="submission" date="2019-09" db="EMBL/GenBank/DDBJ databases">
        <title>Complete genome sequence of Arachidicoccus sp. B3-10 isolated from apple orchard soil.</title>
        <authorList>
            <person name="Kim H.S."/>
            <person name="Han K.-I."/>
            <person name="Suh M.K."/>
            <person name="Lee K.C."/>
            <person name="Eom M.K."/>
            <person name="Kim J.-S."/>
            <person name="Kang S.W."/>
            <person name="Sin Y."/>
            <person name="Lee J.-S."/>
        </authorList>
    </citation>
    <scope>NUCLEOTIDE SEQUENCE [LARGE SCALE GENOMIC DNA]</scope>
    <source>
        <strain evidence="2 3">B3-10</strain>
    </source>
</reference>
<dbReference type="KEGG" id="arac:E0W69_009175"/>
<accession>A0A5P2FZ63</accession>